<dbReference type="GO" id="GO:0005886">
    <property type="term" value="C:plasma membrane"/>
    <property type="evidence" value="ECO:0007669"/>
    <property type="project" value="UniProtKB-SubCell"/>
</dbReference>
<keyword evidence="5" id="KW-1185">Reference proteome</keyword>
<dbReference type="Pfam" id="PF18204">
    <property type="entry name" value="PGF-CTERM"/>
    <property type="match status" value="1"/>
</dbReference>
<gene>
    <name evidence="4" type="ORF">SAMN05216388_1005119</name>
</gene>
<name>A0A1H8JMR7_9EURY</name>
<feature type="compositionally biased region" description="Polar residues" evidence="2">
    <location>
        <begin position="1"/>
        <end position="18"/>
    </location>
</feature>
<protein>
    <submittedName>
        <fullName evidence="4">PGF-CTERM protein</fullName>
    </submittedName>
</protein>
<dbReference type="InterPro" id="IPR013783">
    <property type="entry name" value="Ig-like_fold"/>
</dbReference>
<feature type="compositionally biased region" description="Polar residues" evidence="2">
    <location>
        <begin position="393"/>
        <end position="411"/>
    </location>
</feature>
<dbReference type="InterPro" id="IPR022409">
    <property type="entry name" value="PKD/Chitinase_dom"/>
</dbReference>
<dbReference type="GO" id="GO:0030115">
    <property type="term" value="C:S-layer"/>
    <property type="evidence" value="ECO:0007669"/>
    <property type="project" value="UniProtKB-SubCell"/>
</dbReference>
<evidence type="ECO:0000259" key="3">
    <source>
        <dbReference type="PROSITE" id="PS50093"/>
    </source>
</evidence>
<proteinExistence type="predicted"/>
<feature type="region of interest" description="Disordered" evidence="2">
    <location>
        <begin position="216"/>
        <end position="271"/>
    </location>
</feature>
<feature type="domain" description="PKD" evidence="3">
    <location>
        <begin position="243"/>
        <end position="329"/>
    </location>
</feature>
<dbReference type="PROSITE" id="PS50093">
    <property type="entry name" value="PKD"/>
    <property type="match status" value="1"/>
</dbReference>
<evidence type="ECO:0000313" key="5">
    <source>
        <dbReference type="Proteomes" id="UP000198775"/>
    </source>
</evidence>
<dbReference type="NCBIfam" id="TIGR04126">
    <property type="entry name" value="PGF_CTERM"/>
    <property type="match status" value="1"/>
</dbReference>
<dbReference type="Pfam" id="PF18911">
    <property type="entry name" value="PKD_4"/>
    <property type="match status" value="1"/>
</dbReference>
<evidence type="ECO:0000256" key="1">
    <source>
        <dbReference type="ARBA" id="ARBA00022729"/>
    </source>
</evidence>
<dbReference type="InterPro" id="IPR026371">
    <property type="entry name" value="PGF_CTERM"/>
</dbReference>
<dbReference type="AlphaFoldDB" id="A0A1H8JMR7"/>
<dbReference type="CDD" id="cd00146">
    <property type="entry name" value="PKD"/>
    <property type="match status" value="1"/>
</dbReference>
<dbReference type="SUPFAM" id="SSF49299">
    <property type="entry name" value="PKD domain"/>
    <property type="match status" value="1"/>
</dbReference>
<feature type="region of interest" description="Disordered" evidence="2">
    <location>
        <begin position="1"/>
        <end position="24"/>
    </location>
</feature>
<feature type="compositionally biased region" description="Polar residues" evidence="2">
    <location>
        <begin position="330"/>
        <end position="350"/>
    </location>
</feature>
<organism evidence="4 5">
    <name type="scientific">Halorientalis persicus</name>
    <dbReference type="NCBI Taxonomy" id="1367881"/>
    <lineage>
        <taxon>Archaea</taxon>
        <taxon>Methanobacteriati</taxon>
        <taxon>Methanobacteriota</taxon>
        <taxon>Stenosarchaea group</taxon>
        <taxon>Halobacteria</taxon>
        <taxon>Halobacteriales</taxon>
        <taxon>Haloarculaceae</taxon>
        <taxon>Halorientalis</taxon>
    </lineage>
</organism>
<dbReference type="Gene3D" id="2.60.40.10">
    <property type="entry name" value="Immunoglobulins"/>
    <property type="match status" value="1"/>
</dbReference>
<dbReference type="EMBL" id="FOCX01000005">
    <property type="protein sequence ID" value="SEN81646.1"/>
    <property type="molecule type" value="Genomic_DNA"/>
</dbReference>
<dbReference type="SMART" id="SM00089">
    <property type="entry name" value="PKD"/>
    <property type="match status" value="1"/>
</dbReference>
<dbReference type="Proteomes" id="UP000198775">
    <property type="component" value="Unassembled WGS sequence"/>
</dbReference>
<dbReference type="InterPro" id="IPR035986">
    <property type="entry name" value="PKD_dom_sf"/>
</dbReference>
<sequence>MGQTSKEWPMTENDTATGRAQRPTESVVPKLAALAVTLLLVVAVLPASATGSAAAAGNDAVITGDVVYETDSGLTVTDTTGADVADNPFDDGETLDLVDLTLSAASDTGVTVDQRTGDYTNLTAIDASTDITVDPADKQPVVLQRDSTALDFASVDFDATNEGVDLTYEAGSTVGLTIQETGLPEGATVEAIDTDSGATLTTATVDASGAVAVTGLPSGSHAVDLEDPATRPSGGGRDADTTPPTADAGPNRTVTVGEPVTLDGSGSSDDEEIDHYQWSLAGEFGYRTGETVSWTFDGPGEYTVELSVTDGSFNTDTDTVVVTVTETDSKTNAPETGVTDDTATPETGETVSPIATVAPTTERADSQSRTASPPSSTETTDRDRPPVAVETEGTPQTTGDPRTGATVTSSGSGPGFGVLLTVLGLFGTVCLVRRGS</sequence>
<reference evidence="5" key="1">
    <citation type="submission" date="2016-10" db="EMBL/GenBank/DDBJ databases">
        <authorList>
            <person name="Varghese N."/>
            <person name="Submissions S."/>
        </authorList>
    </citation>
    <scope>NUCLEOTIDE SEQUENCE [LARGE SCALE GENOMIC DNA]</scope>
    <source>
        <strain evidence="5">IBRC-M 10043</strain>
    </source>
</reference>
<evidence type="ECO:0000256" key="2">
    <source>
        <dbReference type="SAM" id="MobiDB-lite"/>
    </source>
</evidence>
<feature type="compositionally biased region" description="Polar residues" evidence="2">
    <location>
        <begin position="367"/>
        <end position="378"/>
    </location>
</feature>
<feature type="region of interest" description="Disordered" evidence="2">
    <location>
        <begin position="327"/>
        <end position="413"/>
    </location>
</feature>
<dbReference type="InterPro" id="IPR000601">
    <property type="entry name" value="PKD_dom"/>
</dbReference>
<accession>A0A1H8JMR7</accession>
<evidence type="ECO:0000313" key="4">
    <source>
        <dbReference type="EMBL" id="SEN81646.1"/>
    </source>
</evidence>
<keyword evidence="1" id="KW-0732">Signal</keyword>